<dbReference type="InterPro" id="IPR036554">
    <property type="entry name" value="GHMP_kinase_C_sf"/>
</dbReference>
<keyword evidence="6 11" id="KW-0418">Kinase</keyword>
<dbReference type="HAMAP" id="MF_00246">
    <property type="entry name" value="Galactokinase"/>
    <property type="match status" value="1"/>
</dbReference>
<dbReference type="GO" id="GO:0005829">
    <property type="term" value="C:cytosol"/>
    <property type="evidence" value="ECO:0007669"/>
    <property type="project" value="TreeGrafter"/>
</dbReference>
<feature type="binding site" evidence="11">
    <location>
        <begin position="123"/>
        <end position="129"/>
    </location>
    <ligand>
        <name>ATP</name>
        <dbReference type="ChEBI" id="CHEBI:30616"/>
    </ligand>
</feature>
<feature type="domain" description="GHMP kinase C-terminal" evidence="14">
    <location>
        <begin position="283"/>
        <end position="364"/>
    </location>
</feature>
<keyword evidence="10 11" id="KW-0119">Carbohydrate metabolism</keyword>
<dbReference type="InterPro" id="IPR019741">
    <property type="entry name" value="Galactokinase_CS"/>
</dbReference>
<reference evidence="18" key="2">
    <citation type="journal article" date="2019" name="Nat. Med.">
        <title>A library of human gut bacterial isolates paired with longitudinal multiomics data enables mechanistic microbiome research.</title>
        <authorList>
            <person name="Poyet M."/>
            <person name="Groussin M."/>
            <person name="Gibbons S.M."/>
            <person name="Avila-Pacheco J."/>
            <person name="Jiang X."/>
            <person name="Kearney S.M."/>
            <person name="Perrotta A.R."/>
            <person name="Berdy B."/>
            <person name="Zhao S."/>
            <person name="Lieberman T.D."/>
            <person name="Swanson P.K."/>
            <person name="Smith M."/>
            <person name="Roesemann S."/>
            <person name="Alexander J.E."/>
            <person name="Rich S.A."/>
            <person name="Livny J."/>
            <person name="Vlamakis H."/>
            <person name="Clish C."/>
            <person name="Bullock K."/>
            <person name="Deik A."/>
            <person name="Scott J."/>
            <person name="Pierce K.A."/>
            <person name="Xavier R.J."/>
            <person name="Alm E.J."/>
        </authorList>
    </citation>
    <scope>NUCLEOTIDE SEQUENCE</scope>
    <source>
        <strain evidence="18">BIOML-A12</strain>
    </source>
</reference>
<evidence type="ECO:0000313" key="18">
    <source>
        <dbReference type="EMBL" id="MZH57199.1"/>
    </source>
</evidence>
<keyword evidence="7 11" id="KW-0067">ATP-binding</keyword>
<dbReference type="Pfam" id="PF00288">
    <property type="entry name" value="GHMP_kinases_N"/>
    <property type="match status" value="1"/>
</dbReference>
<evidence type="ECO:0000259" key="14">
    <source>
        <dbReference type="Pfam" id="PF08544"/>
    </source>
</evidence>
<name>A0A099I400_CLOIN</name>
<dbReference type="SUPFAM" id="SSF54211">
    <property type="entry name" value="Ribosomal protein S5 domain 2-like"/>
    <property type="match status" value="1"/>
</dbReference>
<dbReference type="InterPro" id="IPR000705">
    <property type="entry name" value="Galactokinase"/>
</dbReference>
<dbReference type="InterPro" id="IPR006204">
    <property type="entry name" value="GHMP_kinase_N_dom"/>
</dbReference>
<dbReference type="AlphaFoldDB" id="A0A099I400"/>
<dbReference type="SUPFAM" id="SSF55060">
    <property type="entry name" value="GHMP Kinase, C-terminal domain"/>
    <property type="match status" value="1"/>
</dbReference>
<comment type="function">
    <text evidence="11">Catalyzes the transfer of the gamma-phosphate of ATP to D-galactose to form alpha-D-galactose-1-phosphate (Gal-1-P).</text>
</comment>
<accession>A0A099I400</accession>
<dbReference type="InterPro" id="IPR006203">
    <property type="entry name" value="GHMP_knse_ATP-bd_CS"/>
</dbReference>
<feature type="domain" description="GHMP kinase N-terminal" evidence="13">
    <location>
        <begin position="92"/>
        <end position="180"/>
    </location>
</feature>
<keyword evidence="3 11" id="KW-0808">Transferase</keyword>
<dbReference type="PROSITE" id="PS00627">
    <property type="entry name" value="GHMP_KINASES_ATP"/>
    <property type="match status" value="1"/>
</dbReference>
<dbReference type="UniPathway" id="UPA00214"/>
<dbReference type="Gene3D" id="3.30.230.10">
    <property type="match status" value="1"/>
</dbReference>
<dbReference type="NCBIfam" id="NF003705">
    <property type="entry name" value="PRK05322.1"/>
    <property type="match status" value="1"/>
</dbReference>
<dbReference type="PANTHER" id="PTHR10457:SF7">
    <property type="entry name" value="GALACTOKINASE-RELATED"/>
    <property type="match status" value="1"/>
</dbReference>
<feature type="binding site" evidence="11">
    <location>
        <position position="66"/>
    </location>
    <ligand>
        <name>ATP</name>
        <dbReference type="ChEBI" id="CHEBI:30616"/>
    </ligand>
</feature>
<dbReference type="InterPro" id="IPR014721">
    <property type="entry name" value="Ribsml_uS5_D2-typ_fold_subgr"/>
</dbReference>
<evidence type="ECO:0000313" key="19">
    <source>
        <dbReference type="Proteomes" id="UP000030008"/>
    </source>
</evidence>
<dbReference type="GO" id="GO:0004335">
    <property type="term" value="F:galactokinase activity"/>
    <property type="evidence" value="ECO:0007669"/>
    <property type="project" value="UniProtKB-UniRule"/>
</dbReference>
<evidence type="ECO:0000256" key="1">
    <source>
        <dbReference type="ARBA" id="ARBA00006566"/>
    </source>
</evidence>
<evidence type="ECO:0000259" key="15">
    <source>
        <dbReference type="Pfam" id="PF10509"/>
    </source>
</evidence>
<evidence type="ECO:0000256" key="9">
    <source>
        <dbReference type="ARBA" id="ARBA00023144"/>
    </source>
</evidence>
<feature type="domain" description="Galactokinase N-terminal" evidence="15">
    <location>
        <begin position="7"/>
        <end position="56"/>
    </location>
</feature>
<dbReference type="FunFam" id="3.30.70.890:FF:000001">
    <property type="entry name" value="Galactokinase"/>
    <property type="match status" value="1"/>
</dbReference>
<organism evidence="16 19">
    <name type="scientific">Clostridium innocuum</name>
    <dbReference type="NCBI Taxonomy" id="1522"/>
    <lineage>
        <taxon>Bacteria</taxon>
        <taxon>Bacillati</taxon>
        <taxon>Bacillota</taxon>
        <taxon>Clostridia</taxon>
        <taxon>Eubacteriales</taxon>
        <taxon>Clostridiaceae</taxon>
        <taxon>Clostridium</taxon>
    </lineage>
</organism>
<dbReference type="InterPro" id="IPR022963">
    <property type="entry name" value="Galactokinase_bac"/>
</dbReference>
<dbReference type="Gene3D" id="3.30.70.890">
    <property type="entry name" value="GHMP kinase, C-terminal domain"/>
    <property type="match status" value="1"/>
</dbReference>
<evidence type="ECO:0000256" key="10">
    <source>
        <dbReference type="ARBA" id="ARBA00023277"/>
    </source>
</evidence>
<dbReference type="EC" id="2.7.1.6" evidence="11 12"/>
<keyword evidence="5 11" id="KW-0547">Nucleotide-binding</keyword>
<evidence type="ECO:0000313" key="17">
    <source>
        <dbReference type="EMBL" id="MCR0232965.1"/>
    </source>
</evidence>
<reference evidence="16 19" key="1">
    <citation type="submission" date="2014-08" db="EMBL/GenBank/DDBJ databases">
        <title>Clostridium innocuum, an unnegligible vancomycin-resistant pathogen causing extra-intestinal infections.</title>
        <authorList>
            <person name="Feng Y."/>
            <person name="Chiu C.-H."/>
        </authorList>
    </citation>
    <scope>NUCLEOTIDE SEQUENCE [LARGE SCALE GENOMIC DNA]</scope>
    <source>
        <strain evidence="16 19">AN88</strain>
    </source>
</reference>
<dbReference type="GO" id="GO:0000287">
    <property type="term" value="F:magnesium ion binding"/>
    <property type="evidence" value="ECO:0007669"/>
    <property type="project" value="UniProtKB-UniRule"/>
</dbReference>
<dbReference type="RefSeq" id="WP_008818729.1">
    <property type="nucleotide sequence ID" value="NZ_AP025565.1"/>
</dbReference>
<evidence type="ECO:0000256" key="8">
    <source>
        <dbReference type="ARBA" id="ARBA00022842"/>
    </source>
</evidence>
<dbReference type="PRINTS" id="PR00473">
    <property type="entry name" value="GALCTOKINASE"/>
</dbReference>
<keyword evidence="8 11" id="KW-0460">Magnesium</keyword>
<dbReference type="EMBL" id="WWTN01000031">
    <property type="protein sequence ID" value="MZH57199.1"/>
    <property type="molecule type" value="Genomic_DNA"/>
</dbReference>
<comment type="catalytic activity">
    <reaction evidence="11">
        <text>alpha-D-galactose + ATP = alpha-D-galactose 1-phosphate + ADP + H(+)</text>
        <dbReference type="Rhea" id="RHEA:13553"/>
        <dbReference type="ChEBI" id="CHEBI:15378"/>
        <dbReference type="ChEBI" id="CHEBI:28061"/>
        <dbReference type="ChEBI" id="CHEBI:30616"/>
        <dbReference type="ChEBI" id="CHEBI:58336"/>
        <dbReference type="ChEBI" id="CHEBI:456216"/>
        <dbReference type="EC" id="2.7.1.6"/>
    </reaction>
</comment>
<proteinExistence type="inferred from homology"/>
<dbReference type="FunFam" id="3.30.230.10:FF:000017">
    <property type="entry name" value="Galactokinase"/>
    <property type="match status" value="1"/>
</dbReference>
<reference evidence="17" key="3">
    <citation type="journal article" date="2022" name="Clin. Infect. Dis.">
        <title>Association between Clostridium innocuum and antibiotic-associated diarrhea in adults and children: A cross-sectional study and comparative genomics analysis.</title>
        <authorList>
            <person name="Cherny K.E."/>
            <person name="Muscat E.B."/>
            <person name="Balaji A."/>
            <person name="Mukherjee J."/>
            <person name="Ozer E.A."/>
            <person name="Angarone M.P."/>
            <person name="Hauser A.R."/>
            <person name="Sichel J.S."/>
            <person name="Amponsah E."/>
            <person name="Kociolek L.K."/>
        </authorList>
    </citation>
    <scope>NUCLEOTIDE SEQUENCE</scope>
    <source>
        <strain evidence="17">NU1-AC-029v</strain>
    </source>
</reference>
<dbReference type="GO" id="GO:0006012">
    <property type="term" value="P:galactose metabolic process"/>
    <property type="evidence" value="ECO:0007669"/>
    <property type="project" value="UniProtKB-UniRule"/>
</dbReference>
<dbReference type="InterPro" id="IPR013750">
    <property type="entry name" value="GHMP_kinase_C_dom"/>
</dbReference>
<dbReference type="InterPro" id="IPR006206">
    <property type="entry name" value="Mevalonate/galactokinase"/>
</dbReference>
<evidence type="ECO:0000256" key="5">
    <source>
        <dbReference type="ARBA" id="ARBA00022741"/>
    </source>
</evidence>
<keyword evidence="9 11" id="KW-0299">Galactose metabolism</keyword>
<keyword evidence="2 11" id="KW-0963">Cytoplasm</keyword>
<dbReference type="InterPro" id="IPR019539">
    <property type="entry name" value="GalKase_N"/>
</dbReference>
<evidence type="ECO:0000256" key="7">
    <source>
        <dbReference type="ARBA" id="ARBA00022840"/>
    </source>
</evidence>
<dbReference type="EMBL" id="JAKTMA010000014">
    <property type="protein sequence ID" value="MCR0232965.1"/>
    <property type="molecule type" value="Genomic_DNA"/>
</dbReference>
<evidence type="ECO:0000256" key="2">
    <source>
        <dbReference type="ARBA" id="ARBA00022490"/>
    </source>
</evidence>
<dbReference type="PIRSF" id="PIRSF000530">
    <property type="entry name" value="Galactokinase"/>
    <property type="match status" value="1"/>
</dbReference>
<dbReference type="PRINTS" id="PR00959">
    <property type="entry name" value="MEVGALKINASE"/>
</dbReference>
<evidence type="ECO:0000256" key="12">
    <source>
        <dbReference type="NCBIfam" id="TIGR00131"/>
    </source>
</evidence>
<dbReference type="NCBIfam" id="TIGR00131">
    <property type="entry name" value="gal_kin"/>
    <property type="match status" value="1"/>
</dbReference>
<evidence type="ECO:0000259" key="13">
    <source>
        <dbReference type="Pfam" id="PF00288"/>
    </source>
</evidence>
<comment type="subcellular location">
    <subcellularLocation>
        <location evidence="11">Cytoplasm</location>
    </subcellularLocation>
</comment>
<dbReference type="GO" id="GO:0005524">
    <property type="term" value="F:ATP binding"/>
    <property type="evidence" value="ECO:0007669"/>
    <property type="project" value="UniProtKB-UniRule"/>
</dbReference>
<gene>
    <name evidence="11" type="primary">galK</name>
    <name evidence="16" type="ORF">CIAN88_17870</name>
    <name evidence="18" type="ORF">GT664_15965</name>
    <name evidence="17" type="ORF">MKC95_09335</name>
</gene>
<dbReference type="Proteomes" id="UP000604383">
    <property type="component" value="Unassembled WGS sequence"/>
</dbReference>
<evidence type="ECO:0000256" key="11">
    <source>
        <dbReference type="HAMAP-Rule" id="MF_00246"/>
    </source>
</evidence>
<evidence type="ECO:0000256" key="4">
    <source>
        <dbReference type="ARBA" id="ARBA00022723"/>
    </source>
</evidence>
<dbReference type="Pfam" id="PF08544">
    <property type="entry name" value="GHMP_kinases_C"/>
    <property type="match status" value="1"/>
</dbReference>
<evidence type="ECO:0000256" key="3">
    <source>
        <dbReference type="ARBA" id="ARBA00022679"/>
    </source>
</evidence>
<keyword evidence="4 11" id="KW-0479">Metal-binding</keyword>
<dbReference type="InterPro" id="IPR020568">
    <property type="entry name" value="Ribosomal_Su5_D2-typ_SF"/>
</dbReference>
<feature type="binding site" evidence="11">
    <location>
        <position position="129"/>
    </location>
    <ligand>
        <name>Mg(2+)</name>
        <dbReference type="ChEBI" id="CHEBI:18420"/>
    </ligand>
</feature>
<protein>
    <recommendedName>
        <fullName evidence="11 12">Galactokinase</fullName>
        <ecNumber evidence="11 12">2.7.1.6</ecNumber>
    </recommendedName>
    <alternativeName>
        <fullName evidence="11">Galactose kinase</fullName>
    </alternativeName>
</protein>
<dbReference type="PROSITE" id="PS00106">
    <property type="entry name" value="GALACTOKINASE"/>
    <property type="match status" value="1"/>
</dbReference>
<feature type="active site" description="Proton acceptor" evidence="11">
    <location>
        <position position="173"/>
    </location>
</feature>
<sequence>MKKRLIKEFTDIFEVPGEALFFSPGRVNLIGEHTDYNGGMVFPCAITFGTYAVVSKRTDSCMRLFSNNFKEKGIIDVALQTLHYDKKDDWANYVKGVLYFLQQEGFEIPCGLNILIEGNIPNGAGLSSSASLEVLTGTILKETFQLPISKLDIIKLSQKAENQFVGMNCGIMDQFIIGMGKKDHAIALDTGTLEYTYAPVQLKQASIVIMNTNKQRGLTDSKYNERRAECEHALSQLQTVVKIKNLCDLKETEFEKVQHIITSPVERKRARHAVLENIRVKKAIAALEKNDIEEFGALMNASHISLRDDYEVTGIELDTLVESAWNQSGTIGARMTGAGFGGCAIAIVRNDDIEDFTAAVRREYTQAIGYEPDFYIASIGDGAGKLAEL</sequence>
<comment type="caution">
    <text evidence="16">The sequence shown here is derived from an EMBL/GenBank/DDBJ whole genome shotgun (WGS) entry which is preliminary data.</text>
</comment>
<feature type="binding site" evidence="11">
    <location>
        <begin position="32"/>
        <end position="35"/>
    </location>
    <ligand>
        <name>substrate</name>
    </ligand>
</feature>
<dbReference type="PANTHER" id="PTHR10457">
    <property type="entry name" value="MEVALONATE KINASE/GALACTOKINASE"/>
    <property type="match status" value="1"/>
</dbReference>
<dbReference type="Proteomes" id="UP000030008">
    <property type="component" value="Unassembled WGS sequence"/>
</dbReference>
<dbReference type="Proteomes" id="UP001203972">
    <property type="component" value="Unassembled WGS sequence"/>
</dbReference>
<evidence type="ECO:0000256" key="6">
    <source>
        <dbReference type="ARBA" id="ARBA00022777"/>
    </source>
</evidence>
<comment type="pathway">
    <text evidence="11">Carbohydrate metabolism; galactose metabolism.</text>
</comment>
<dbReference type="Pfam" id="PF10509">
    <property type="entry name" value="GalKase_gal_bdg"/>
    <property type="match status" value="1"/>
</dbReference>
<dbReference type="EMBL" id="JQIF01000092">
    <property type="protein sequence ID" value="KGJ51967.1"/>
    <property type="molecule type" value="Genomic_DNA"/>
</dbReference>
<evidence type="ECO:0000313" key="16">
    <source>
        <dbReference type="EMBL" id="KGJ51967.1"/>
    </source>
</evidence>
<comment type="similarity">
    <text evidence="1 11">Belongs to the GHMP kinase family. GalK subfamily.</text>
</comment>
<feature type="site" description="Transition state stabilizer" evidence="11">
    <location>
        <position position="26"/>
    </location>
</feature>
<feature type="binding site" evidence="11">
    <location>
        <position position="161"/>
    </location>
    <ligand>
        <name>Mg(2+)</name>
        <dbReference type="ChEBI" id="CHEBI:18420"/>
    </ligand>
</feature>
<feature type="binding site" evidence="11">
    <location>
        <position position="223"/>
    </location>
    <ligand>
        <name>substrate</name>
    </ligand>
</feature>